<evidence type="ECO:0000256" key="1">
    <source>
        <dbReference type="SAM" id="SignalP"/>
    </source>
</evidence>
<dbReference type="Proteomes" id="UP001327027">
    <property type="component" value="Unassembled WGS sequence"/>
</dbReference>
<dbReference type="EMBL" id="JAYKLX010000006">
    <property type="protein sequence ID" value="MEB3346352.1"/>
    <property type="molecule type" value="Genomic_DNA"/>
</dbReference>
<keyword evidence="3" id="KW-1185">Reference proteome</keyword>
<feature type="chain" id="PRO_5047534705" evidence="1">
    <location>
        <begin position="19"/>
        <end position="90"/>
    </location>
</feature>
<proteinExistence type="predicted"/>
<dbReference type="RefSeq" id="WP_324180382.1">
    <property type="nucleotide sequence ID" value="NZ_BAABAW010000006.1"/>
</dbReference>
<gene>
    <name evidence="2" type="ORF">U6A24_12820</name>
</gene>
<accession>A0ABU5ZWV6</accession>
<evidence type="ECO:0000313" key="3">
    <source>
        <dbReference type="Proteomes" id="UP001327027"/>
    </source>
</evidence>
<name>A0ABU5ZWV6_9FLAO</name>
<evidence type="ECO:0000313" key="2">
    <source>
        <dbReference type="EMBL" id="MEB3346352.1"/>
    </source>
</evidence>
<organism evidence="2 3">
    <name type="scientific">Aquimarina gracilis</name>
    <dbReference type="NCBI Taxonomy" id="874422"/>
    <lineage>
        <taxon>Bacteria</taxon>
        <taxon>Pseudomonadati</taxon>
        <taxon>Bacteroidota</taxon>
        <taxon>Flavobacteriia</taxon>
        <taxon>Flavobacteriales</taxon>
        <taxon>Flavobacteriaceae</taxon>
        <taxon>Aquimarina</taxon>
    </lineage>
</organism>
<sequence>MKTIVLILLMLLSYSMYSQEQKKEKKKDDIRVFICNTMTSKKYHYKEDCKGLTKCNDTIVKVTRRKAKNTFGRKVCGYETYIESSGKYKN</sequence>
<comment type="caution">
    <text evidence="2">The sequence shown here is derived from an EMBL/GenBank/DDBJ whole genome shotgun (WGS) entry which is preliminary data.</text>
</comment>
<feature type="signal peptide" evidence="1">
    <location>
        <begin position="1"/>
        <end position="18"/>
    </location>
</feature>
<protein>
    <submittedName>
        <fullName evidence="2">Uncharacterized protein</fullName>
    </submittedName>
</protein>
<reference evidence="2 3" key="1">
    <citation type="journal article" date="2013" name="Int. J. Syst. Evol. Microbiol.">
        <title>Aquimarina gracilis sp. nov., isolated from the gut microflora of a mussel, Mytilus coruscus, and emended description of Aquimarina spongiae.</title>
        <authorList>
            <person name="Park S.C."/>
            <person name="Choe H.N."/>
            <person name="Baik K.S."/>
            <person name="Seong C.N."/>
        </authorList>
    </citation>
    <scope>NUCLEOTIDE SEQUENCE [LARGE SCALE GENOMIC DNA]</scope>
    <source>
        <strain evidence="2 3">PSC32</strain>
    </source>
</reference>
<keyword evidence="1" id="KW-0732">Signal</keyword>